<dbReference type="AlphaFoldDB" id="A0AAV1KWS9"/>
<proteinExistence type="predicted"/>
<dbReference type="EMBL" id="CAVLGL010000081">
    <property type="protein sequence ID" value="CAK1586654.1"/>
    <property type="molecule type" value="Genomic_DNA"/>
</dbReference>
<name>A0AAV1KWS9_9NEOP</name>
<keyword evidence="2" id="KW-1185">Reference proteome</keyword>
<accession>A0AAV1KWS9</accession>
<comment type="caution">
    <text evidence="1">The sequence shown here is derived from an EMBL/GenBank/DDBJ whole genome shotgun (WGS) entry which is preliminary data.</text>
</comment>
<sequence>MLHYIIYNIKEKYTKKICCCVQYDGVAIKAQCPVIVMKILDAVLVQLLQSLSAPLWTTITLNLKRDWSLKSRFS</sequence>
<reference evidence="1 2" key="1">
    <citation type="submission" date="2023-11" db="EMBL/GenBank/DDBJ databases">
        <authorList>
            <person name="Hedman E."/>
            <person name="Englund M."/>
            <person name="Stromberg M."/>
            <person name="Nyberg Akerstrom W."/>
            <person name="Nylinder S."/>
            <person name="Jareborg N."/>
            <person name="Kallberg Y."/>
            <person name="Kronander E."/>
        </authorList>
    </citation>
    <scope>NUCLEOTIDE SEQUENCE [LARGE SCALE GENOMIC DNA]</scope>
</reference>
<evidence type="ECO:0000313" key="1">
    <source>
        <dbReference type="EMBL" id="CAK1586654.1"/>
    </source>
</evidence>
<organism evidence="1 2">
    <name type="scientific">Parnassius mnemosyne</name>
    <name type="common">clouded apollo</name>
    <dbReference type="NCBI Taxonomy" id="213953"/>
    <lineage>
        <taxon>Eukaryota</taxon>
        <taxon>Metazoa</taxon>
        <taxon>Ecdysozoa</taxon>
        <taxon>Arthropoda</taxon>
        <taxon>Hexapoda</taxon>
        <taxon>Insecta</taxon>
        <taxon>Pterygota</taxon>
        <taxon>Neoptera</taxon>
        <taxon>Endopterygota</taxon>
        <taxon>Lepidoptera</taxon>
        <taxon>Glossata</taxon>
        <taxon>Ditrysia</taxon>
        <taxon>Papilionoidea</taxon>
        <taxon>Papilionidae</taxon>
        <taxon>Parnassiinae</taxon>
        <taxon>Parnassini</taxon>
        <taxon>Parnassius</taxon>
        <taxon>Driopa</taxon>
    </lineage>
</organism>
<gene>
    <name evidence="1" type="ORF">PARMNEM_LOCUS7574</name>
</gene>
<protein>
    <submittedName>
        <fullName evidence="1">Uncharacterized protein</fullName>
    </submittedName>
</protein>
<dbReference type="Proteomes" id="UP001314205">
    <property type="component" value="Unassembled WGS sequence"/>
</dbReference>
<evidence type="ECO:0000313" key="2">
    <source>
        <dbReference type="Proteomes" id="UP001314205"/>
    </source>
</evidence>